<evidence type="ECO:0000256" key="5">
    <source>
        <dbReference type="ARBA" id="ARBA00022927"/>
    </source>
</evidence>
<dbReference type="Pfam" id="PF02096">
    <property type="entry name" value="60KD_IMP"/>
    <property type="match status" value="1"/>
</dbReference>
<dbReference type="PANTHER" id="PTHR12428:SF65">
    <property type="entry name" value="CYTOCHROME C OXIDASE ASSEMBLY PROTEIN COX18, MITOCHONDRIAL"/>
    <property type="match status" value="1"/>
</dbReference>
<dbReference type="EMBL" id="JAFBDT010000002">
    <property type="protein sequence ID" value="MBM7561001.1"/>
    <property type="molecule type" value="Genomic_DNA"/>
</dbReference>
<protein>
    <submittedName>
        <fullName evidence="12">YidC/Oxa1 family membrane protein insertase</fullName>
    </submittedName>
</protein>
<evidence type="ECO:0000256" key="10">
    <source>
        <dbReference type="SAM" id="Phobius"/>
    </source>
</evidence>
<feature type="transmembrane region" description="Helical" evidence="10">
    <location>
        <begin position="196"/>
        <end position="218"/>
    </location>
</feature>
<name>A0ABS2MNL8_9FIRM</name>
<evidence type="ECO:0000256" key="8">
    <source>
        <dbReference type="ARBA" id="ARBA00023186"/>
    </source>
</evidence>
<evidence type="ECO:0000256" key="7">
    <source>
        <dbReference type="ARBA" id="ARBA00023136"/>
    </source>
</evidence>
<keyword evidence="2" id="KW-0813">Transport</keyword>
<keyword evidence="4 9" id="KW-0812">Transmembrane</keyword>
<evidence type="ECO:0000256" key="4">
    <source>
        <dbReference type="ARBA" id="ARBA00022692"/>
    </source>
</evidence>
<evidence type="ECO:0000259" key="11">
    <source>
        <dbReference type="Pfam" id="PF02096"/>
    </source>
</evidence>
<evidence type="ECO:0000256" key="9">
    <source>
        <dbReference type="RuleBase" id="RU003945"/>
    </source>
</evidence>
<evidence type="ECO:0000256" key="1">
    <source>
        <dbReference type="ARBA" id="ARBA00004651"/>
    </source>
</evidence>
<evidence type="ECO:0000256" key="6">
    <source>
        <dbReference type="ARBA" id="ARBA00022989"/>
    </source>
</evidence>
<evidence type="ECO:0000256" key="3">
    <source>
        <dbReference type="ARBA" id="ARBA00022475"/>
    </source>
</evidence>
<sequence length="239" mass="27078">MSIFADVFGYLLGLIYGLVKDYGVAIIIFTLLTKLILMPFTIKQLRSSKEMAAIQPKMQEIQEKYKDNKEVQSQKMLELYKEHNYNPLSGCLPLLIQFPIIIGLFTALREPATYVFANNPELLETATHQTFLWMKNLSQPDLMSNIFSSGPAWLMKMPGLMPILSAVLTYFQMSSMNAAQGAAATQNNSLKMMQTIFPLMILFWGTSLSAGLILYWTVGSIFQIGQQYYMKRPVKGENV</sequence>
<accession>A0ABS2MNL8</accession>
<organism evidence="12 13">
    <name type="scientific">Fusibacter tunisiensis</name>
    <dbReference type="NCBI Taxonomy" id="1008308"/>
    <lineage>
        <taxon>Bacteria</taxon>
        <taxon>Bacillati</taxon>
        <taxon>Bacillota</taxon>
        <taxon>Clostridia</taxon>
        <taxon>Eubacteriales</taxon>
        <taxon>Eubacteriales Family XII. Incertae Sedis</taxon>
        <taxon>Fusibacter</taxon>
    </lineage>
</organism>
<keyword evidence="5" id="KW-0653">Protein transport</keyword>
<comment type="similarity">
    <text evidence="9">Belongs to the OXA1/ALB3/YidC family.</text>
</comment>
<dbReference type="InterPro" id="IPR047196">
    <property type="entry name" value="YidC_ALB_C"/>
</dbReference>
<keyword evidence="7 10" id="KW-0472">Membrane</keyword>
<feature type="domain" description="Membrane insertase YidC/Oxa/ALB C-terminal" evidence="11">
    <location>
        <begin position="22"/>
        <end position="232"/>
    </location>
</feature>
<keyword evidence="6 10" id="KW-1133">Transmembrane helix</keyword>
<comment type="caution">
    <text evidence="12">The sequence shown here is derived from an EMBL/GenBank/DDBJ whole genome shotgun (WGS) entry which is preliminary data.</text>
</comment>
<evidence type="ECO:0000313" key="12">
    <source>
        <dbReference type="EMBL" id="MBM7561001.1"/>
    </source>
</evidence>
<dbReference type="NCBIfam" id="TIGR03592">
    <property type="entry name" value="yidC_oxa1_cterm"/>
    <property type="match status" value="1"/>
</dbReference>
<dbReference type="RefSeq" id="WP_204661926.1">
    <property type="nucleotide sequence ID" value="NZ_JAFBDT010000002.1"/>
</dbReference>
<keyword evidence="8" id="KW-0143">Chaperone</keyword>
<comment type="subcellular location">
    <subcellularLocation>
        <location evidence="1">Cell membrane</location>
        <topology evidence="1">Multi-pass membrane protein</topology>
    </subcellularLocation>
    <subcellularLocation>
        <location evidence="9">Membrane</location>
        <topology evidence="9">Multi-pass membrane protein</topology>
    </subcellularLocation>
</comment>
<reference evidence="12 13" key="1">
    <citation type="submission" date="2021-01" db="EMBL/GenBank/DDBJ databases">
        <title>Genomic Encyclopedia of Type Strains, Phase IV (KMG-IV): sequencing the most valuable type-strain genomes for metagenomic binning, comparative biology and taxonomic classification.</title>
        <authorList>
            <person name="Goeker M."/>
        </authorList>
    </citation>
    <scope>NUCLEOTIDE SEQUENCE [LARGE SCALE GENOMIC DNA]</scope>
    <source>
        <strain evidence="12 13">DSM 24436</strain>
    </source>
</reference>
<dbReference type="InterPro" id="IPR028055">
    <property type="entry name" value="YidC/Oxa/ALB_C"/>
</dbReference>
<keyword evidence="3" id="KW-1003">Cell membrane</keyword>
<dbReference type="InterPro" id="IPR001708">
    <property type="entry name" value="YidC/ALB3/OXA1/COX18"/>
</dbReference>
<gene>
    <name evidence="12" type="ORF">JOC49_000515</name>
</gene>
<evidence type="ECO:0000256" key="2">
    <source>
        <dbReference type="ARBA" id="ARBA00022448"/>
    </source>
</evidence>
<dbReference type="CDD" id="cd20070">
    <property type="entry name" value="5TM_YidC_Alb3"/>
    <property type="match status" value="1"/>
</dbReference>
<evidence type="ECO:0000313" key="13">
    <source>
        <dbReference type="Proteomes" id="UP000767854"/>
    </source>
</evidence>
<dbReference type="Proteomes" id="UP000767854">
    <property type="component" value="Unassembled WGS sequence"/>
</dbReference>
<keyword evidence="13" id="KW-1185">Reference proteome</keyword>
<dbReference type="PANTHER" id="PTHR12428">
    <property type="entry name" value="OXA1"/>
    <property type="match status" value="1"/>
</dbReference>
<proteinExistence type="inferred from homology"/>